<keyword evidence="4 8" id="KW-0133">Cell shape</keyword>
<keyword evidence="7 8" id="KW-0961">Cell wall biogenesis/degradation</keyword>
<comment type="catalytic activity">
    <reaction evidence="8">
        <text>UDP-N-acetyl-alpha-D-muramoyl-L-alanyl-D-glutamate + meso-2,6-diaminopimelate + ATP = UDP-N-acetyl-alpha-D-muramoyl-L-alanyl-gamma-D-glutamyl-meso-2,6-diaminopimelate + ADP + phosphate + H(+)</text>
        <dbReference type="Rhea" id="RHEA:23676"/>
        <dbReference type="ChEBI" id="CHEBI:15378"/>
        <dbReference type="ChEBI" id="CHEBI:30616"/>
        <dbReference type="ChEBI" id="CHEBI:43474"/>
        <dbReference type="ChEBI" id="CHEBI:57791"/>
        <dbReference type="ChEBI" id="CHEBI:83900"/>
        <dbReference type="ChEBI" id="CHEBI:83905"/>
        <dbReference type="ChEBI" id="CHEBI:456216"/>
        <dbReference type="EC" id="6.3.2.13"/>
    </reaction>
</comment>
<dbReference type="Pfam" id="PF02875">
    <property type="entry name" value="Mur_ligase_C"/>
    <property type="match status" value="1"/>
</dbReference>
<dbReference type="Pfam" id="PF08245">
    <property type="entry name" value="Mur_ligase_M"/>
    <property type="match status" value="1"/>
</dbReference>
<dbReference type="EC" id="6.3.2.13" evidence="8"/>
<feature type="domain" description="Mur ligase central" evidence="12">
    <location>
        <begin position="109"/>
        <end position="315"/>
    </location>
</feature>
<evidence type="ECO:0000256" key="6">
    <source>
        <dbReference type="ARBA" id="ARBA00023306"/>
    </source>
</evidence>
<dbReference type="InterPro" id="IPR036615">
    <property type="entry name" value="Mur_ligase_C_dom_sf"/>
</dbReference>
<dbReference type="InterPro" id="IPR036565">
    <property type="entry name" value="Mur-like_cat_sf"/>
</dbReference>
<dbReference type="NCBIfam" id="NF001126">
    <property type="entry name" value="PRK00139.1-4"/>
    <property type="match status" value="1"/>
</dbReference>
<feature type="binding site" evidence="8">
    <location>
        <position position="180"/>
    </location>
    <ligand>
        <name>UDP-N-acetyl-alpha-D-muramoyl-L-alanyl-D-glutamate</name>
        <dbReference type="ChEBI" id="CHEBI:83900"/>
    </ligand>
</feature>
<evidence type="ECO:0000256" key="9">
    <source>
        <dbReference type="RuleBase" id="RU004135"/>
    </source>
</evidence>
<feature type="domain" description="Mur ligase C-terminal" evidence="11">
    <location>
        <begin position="337"/>
        <end position="465"/>
    </location>
</feature>
<evidence type="ECO:0000313" key="14">
    <source>
        <dbReference type="Proteomes" id="UP001312865"/>
    </source>
</evidence>
<feature type="binding site" evidence="8">
    <location>
        <position position="467"/>
    </location>
    <ligand>
        <name>meso-2,6-diaminopimelate</name>
        <dbReference type="ChEBI" id="CHEBI:57791"/>
    </ligand>
</feature>
<keyword evidence="8" id="KW-0460">Magnesium</keyword>
<dbReference type="Gene3D" id="3.90.190.20">
    <property type="entry name" value="Mur ligase, C-terminal domain"/>
    <property type="match status" value="1"/>
</dbReference>
<gene>
    <name evidence="8" type="primary">murE</name>
    <name evidence="13" type="ORF">WAK64_11610</name>
</gene>
<evidence type="ECO:0000313" key="13">
    <source>
        <dbReference type="EMBL" id="MEI5907700.1"/>
    </source>
</evidence>
<dbReference type="GO" id="GO:0008765">
    <property type="term" value="F:UDP-N-acetylmuramoylalanyl-D-glutamate-2,6-diaminopimelate ligase activity"/>
    <property type="evidence" value="ECO:0007669"/>
    <property type="project" value="UniProtKB-EC"/>
</dbReference>
<comment type="function">
    <text evidence="8">Catalyzes the addition of meso-diaminopimelic acid to the nucleotide precursor UDP-N-acetylmuramoyl-L-alanyl-D-glutamate (UMAG) in the biosynthesis of bacterial cell-wall peptidoglycan.</text>
</comment>
<reference evidence="13 14" key="1">
    <citation type="journal article" date="2018" name="J. Microbiol.">
        <title>Bacillus spongiae sp. nov., isolated from sponge of Jeju Island.</title>
        <authorList>
            <person name="Lee G.E."/>
            <person name="Im W.T."/>
            <person name="Park J.S."/>
        </authorList>
    </citation>
    <scope>NUCLEOTIDE SEQUENCE [LARGE SCALE GENOMIC DNA]</scope>
    <source>
        <strain evidence="13 14">135PIL107-10</strain>
    </source>
</reference>
<keyword evidence="8 13" id="KW-0436">Ligase</keyword>
<dbReference type="Gene3D" id="3.40.1190.10">
    <property type="entry name" value="Mur-like, catalytic domain"/>
    <property type="match status" value="1"/>
</dbReference>
<dbReference type="Proteomes" id="UP001312865">
    <property type="component" value="Unassembled WGS sequence"/>
</dbReference>
<dbReference type="HAMAP" id="MF_00208">
    <property type="entry name" value="MurE"/>
    <property type="match status" value="1"/>
</dbReference>
<keyword evidence="8" id="KW-0067">ATP-binding</keyword>
<evidence type="ECO:0000256" key="4">
    <source>
        <dbReference type="ARBA" id="ARBA00022960"/>
    </source>
</evidence>
<dbReference type="SUPFAM" id="SSF53623">
    <property type="entry name" value="MurD-like peptide ligases, catalytic domain"/>
    <property type="match status" value="1"/>
</dbReference>
<feature type="binding site" evidence="8">
    <location>
        <begin position="410"/>
        <end position="413"/>
    </location>
    <ligand>
        <name>meso-2,6-diaminopimelate</name>
        <dbReference type="ChEBI" id="CHEBI:57791"/>
    </ligand>
</feature>
<evidence type="ECO:0000256" key="7">
    <source>
        <dbReference type="ARBA" id="ARBA00023316"/>
    </source>
</evidence>
<dbReference type="PANTHER" id="PTHR23135">
    <property type="entry name" value="MUR LIGASE FAMILY MEMBER"/>
    <property type="match status" value="1"/>
</dbReference>
<comment type="caution">
    <text evidence="13">The sequence shown here is derived from an EMBL/GenBank/DDBJ whole genome shotgun (WGS) entry which is preliminary data.</text>
</comment>
<sequence>MKLKQIADLFMVKRTIGNMEIKIKGIQMDSRKIEKGDLFICVPAIEGFLEDRHLYAADAVKKGAVALIVERDVPIDVPKIVVKDARKAMAMIASHYYDHPSKAMRLIGITGTNGKTTTSYIIEKILADNDFKTGLMGNTGVKINHNWYSTDINTQEPPTLQKNLRTMKECQTDYCMMEVTSQGLDMGRVSGCHFRTAVFTNLTQDHLDYHGTVEKYRETKGLFFSRLGHTYQPNESKFAVLNADDPSFDFFKKQTTVEIITYGIDNEADVMAKDIVMTLNGVEFKLVSFKGEIEISLQIVGRFNVYNALAGIAAALIEDISLENIRDSLYDMRPIGGRMEAVDEGQDFLVLVDYAHTPDALENVLQSISEFCQRNIITVFGCGGDRDVSKRPLMGEIAGNYSDVVIVTSDNPRTEDPEKIVRDIEKGIAKSNVTNYQLVVNREDAIQQAISMAAPNDVILIAGKGSETYQLINGTKFPFDDRDVARKSIGFSMVMN</sequence>
<dbReference type="Gene3D" id="3.40.1390.10">
    <property type="entry name" value="MurE/MurF, N-terminal domain"/>
    <property type="match status" value="1"/>
</dbReference>
<evidence type="ECO:0000256" key="2">
    <source>
        <dbReference type="ARBA" id="ARBA00005898"/>
    </source>
</evidence>
<dbReference type="InterPro" id="IPR035911">
    <property type="entry name" value="MurE/MurF_N"/>
</dbReference>
<feature type="binding site" evidence="8">
    <location>
        <position position="386"/>
    </location>
    <ligand>
        <name>meso-2,6-diaminopimelate</name>
        <dbReference type="ChEBI" id="CHEBI:57791"/>
    </ligand>
</feature>
<evidence type="ECO:0000259" key="12">
    <source>
        <dbReference type="Pfam" id="PF08245"/>
    </source>
</evidence>
<keyword evidence="3 8" id="KW-0132">Cell division</keyword>
<comment type="cofactor">
    <cofactor evidence="8">
        <name>Mg(2+)</name>
        <dbReference type="ChEBI" id="CHEBI:18420"/>
    </cofactor>
</comment>
<feature type="short sequence motif" description="Meso-diaminopimelate recognition motif" evidence="8">
    <location>
        <begin position="410"/>
        <end position="413"/>
    </location>
</feature>
<keyword evidence="8" id="KW-0963">Cytoplasm</keyword>
<feature type="modified residue" description="N6-carboxylysine" evidence="8">
    <location>
        <position position="220"/>
    </location>
</feature>
<dbReference type="PANTHER" id="PTHR23135:SF4">
    <property type="entry name" value="UDP-N-ACETYLMURAMOYL-L-ALANYL-D-GLUTAMATE--2,6-DIAMINOPIMELATE LIGASE MURE HOMOLOG, CHLOROPLASTIC"/>
    <property type="match status" value="1"/>
</dbReference>
<dbReference type="EMBL" id="JBBAXC010000008">
    <property type="protein sequence ID" value="MEI5907700.1"/>
    <property type="molecule type" value="Genomic_DNA"/>
</dbReference>
<evidence type="ECO:0000259" key="11">
    <source>
        <dbReference type="Pfam" id="PF02875"/>
    </source>
</evidence>
<evidence type="ECO:0000256" key="8">
    <source>
        <dbReference type="HAMAP-Rule" id="MF_00208"/>
    </source>
</evidence>
<keyword evidence="6 8" id="KW-0131">Cell cycle</keyword>
<keyword evidence="5 8" id="KW-0573">Peptidoglycan synthesis</keyword>
<dbReference type="InterPro" id="IPR000713">
    <property type="entry name" value="Mur_ligase_N"/>
</dbReference>
<dbReference type="SUPFAM" id="SSF63418">
    <property type="entry name" value="MurE/MurF N-terminal domain"/>
    <property type="match status" value="1"/>
</dbReference>
<keyword evidence="8" id="KW-0547">Nucleotide-binding</keyword>
<feature type="binding site" evidence="8">
    <location>
        <begin position="111"/>
        <end position="117"/>
    </location>
    <ligand>
        <name>ATP</name>
        <dbReference type="ChEBI" id="CHEBI:30616"/>
    </ligand>
</feature>
<proteinExistence type="inferred from homology"/>
<protein>
    <recommendedName>
        <fullName evidence="8">UDP-N-acetylmuramoyl-L-alanyl-D-glutamate--2,6-diaminopimelate ligase</fullName>
        <ecNumber evidence="8">6.3.2.13</ecNumber>
    </recommendedName>
    <alternativeName>
        <fullName evidence="8">Meso-A2pm-adding enzyme</fullName>
    </alternativeName>
    <alternativeName>
        <fullName evidence="8">Meso-diaminopimelate-adding enzyme</fullName>
    </alternativeName>
    <alternativeName>
        <fullName evidence="8">UDP-MurNAc-L-Ala-D-Glu:meso-diaminopimelate ligase</fullName>
    </alternativeName>
    <alternativeName>
        <fullName evidence="8">UDP-MurNAc-tripeptide synthetase</fullName>
    </alternativeName>
    <alternativeName>
        <fullName evidence="8">UDP-N-acetylmuramyl-tripeptide synthetase</fullName>
    </alternativeName>
</protein>
<keyword evidence="14" id="KW-1185">Reference proteome</keyword>
<organism evidence="13 14">
    <name type="scientific">Bacillus spongiae</name>
    <dbReference type="NCBI Taxonomy" id="2683610"/>
    <lineage>
        <taxon>Bacteria</taxon>
        <taxon>Bacillati</taxon>
        <taxon>Bacillota</taxon>
        <taxon>Bacilli</taxon>
        <taxon>Bacillales</taxon>
        <taxon>Bacillaceae</taxon>
        <taxon>Bacillus</taxon>
    </lineage>
</organism>
<comment type="pathway">
    <text evidence="1 8 9">Cell wall biogenesis; peptidoglycan biosynthesis.</text>
</comment>
<evidence type="ECO:0000256" key="1">
    <source>
        <dbReference type="ARBA" id="ARBA00004752"/>
    </source>
</evidence>
<comment type="caution">
    <text evidence="8">Lacks conserved residue(s) required for the propagation of feature annotation.</text>
</comment>
<accession>A0ABU8HEL7</accession>
<dbReference type="SUPFAM" id="SSF53244">
    <property type="entry name" value="MurD-like peptide ligases, peptide-binding domain"/>
    <property type="match status" value="1"/>
</dbReference>
<comment type="PTM">
    <text evidence="8">Carboxylation is probably crucial for Mg(2+) binding and, consequently, for the gamma-phosphate positioning of ATP.</text>
</comment>
<feature type="binding site" evidence="8">
    <location>
        <position position="188"/>
    </location>
    <ligand>
        <name>UDP-N-acetyl-alpha-D-muramoyl-L-alanyl-D-glutamate</name>
        <dbReference type="ChEBI" id="CHEBI:83900"/>
    </ligand>
</feature>
<evidence type="ECO:0000259" key="10">
    <source>
        <dbReference type="Pfam" id="PF01225"/>
    </source>
</evidence>
<dbReference type="InterPro" id="IPR013221">
    <property type="entry name" value="Mur_ligase_cen"/>
</dbReference>
<name>A0ABU8HEL7_9BACI</name>
<evidence type="ECO:0000256" key="5">
    <source>
        <dbReference type="ARBA" id="ARBA00022984"/>
    </source>
</evidence>
<evidence type="ECO:0000256" key="3">
    <source>
        <dbReference type="ARBA" id="ARBA00022618"/>
    </source>
</evidence>
<dbReference type="RefSeq" id="WP_336587139.1">
    <property type="nucleotide sequence ID" value="NZ_JBBAXC010000008.1"/>
</dbReference>
<dbReference type="Pfam" id="PF01225">
    <property type="entry name" value="Mur_ligase"/>
    <property type="match status" value="1"/>
</dbReference>
<dbReference type="InterPro" id="IPR004101">
    <property type="entry name" value="Mur_ligase_C"/>
</dbReference>
<dbReference type="NCBIfam" id="TIGR01085">
    <property type="entry name" value="murE"/>
    <property type="match status" value="1"/>
</dbReference>
<feature type="domain" description="Mur ligase N-terminal catalytic" evidence="10">
    <location>
        <begin position="22"/>
        <end position="97"/>
    </location>
</feature>
<feature type="binding site" evidence="8">
    <location>
        <position position="30"/>
    </location>
    <ligand>
        <name>UDP-N-acetyl-alpha-D-muramoyl-L-alanyl-D-glutamate</name>
        <dbReference type="ChEBI" id="CHEBI:83900"/>
    </ligand>
</feature>
<comment type="subcellular location">
    <subcellularLocation>
        <location evidence="8 9">Cytoplasm</location>
    </subcellularLocation>
</comment>
<dbReference type="InterPro" id="IPR005761">
    <property type="entry name" value="UDP-N-AcMur-Glu-dNH2Pim_ligase"/>
</dbReference>
<feature type="binding site" evidence="8">
    <location>
        <position position="463"/>
    </location>
    <ligand>
        <name>meso-2,6-diaminopimelate</name>
        <dbReference type="ChEBI" id="CHEBI:57791"/>
    </ligand>
</feature>
<comment type="similarity">
    <text evidence="2 8">Belongs to the MurCDEF family. MurE subfamily.</text>
</comment>